<dbReference type="AlphaFoldDB" id="A0A8I3WA53"/>
<dbReference type="Proteomes" id="UP000008225">
    <property type="component" value="Chromosome 14"/>
</dbReference>
<accession>A0A8I3WA53</accession>
<dbReference type="PANTHER" id="PTHR46254:SF12">
    <property type="entry name" value="RNA BINDING MOTIF SINGLE STRANDED INTERACTING PROTEIN 2"/>
    <property type="match status" value="1"/>
</dbReference>
<proteinExistence type="predicted"/>
<evidence type="ECO:0000313" key="2">
    <source>
        <dbReference type="Proteomes" id="UP000008225"/>
    </source>
</evidence>
<dbReference type="GeneTree" id="ENSGT00940000161627"/>
<protein>
    <submittedName>
        <fullName evidence="1">Uncharacterized protein</fullName>
    </submittedName>
</protein>
<dbReference type="PANTHER" id="PTHR46254">
    <property type="entry name" value="PROTEIN GVQW1-RELATED"/>
    <property type="match status" value="1"/>
</dbReference>
<dbReference type="Ensembl" id="ENSCJAT00000131310.1">
    <property type="protein sequence ID" value="ENSCJAP00000083958.1"/>
    <property type="gene ID" value="ENSCJAG00000082686.1"/>
</dbReference>
<reference evidence="1" key="3">
    <citation type="submission" date="2025-09" db="UniProtKB">
        <authorList>
            <consortium name="Ensembl"/>
        </authorList>
    </citation>
    <scope>IDENTIFICATION</scope>
</reference>
<organism evidence="1 2">
    <name type="scientific">Callithrix jacchus</name>
    <name type="common">White-tufted-ear marmoset</name>
    <name type="synonym">Simia Jacchus</name>
    <dbReference type="NCBI Taxonomy" id="9483"/>
    <lineage>
        <taxon>Eukaryota</taxon>
        <taxon>Metazoa</taxon>
        <taxon>Chordata</taxon>
        <taxon>Craniata</taxon>
        <taxon>Vertebrata</taxon>
        <taxon>Euteleostomi</taxon>
        <taxon>Mammalia</taxon>
        <taxon>Eutheria</taxon>
        <taxon>Euarchontoglires</taxon>
        <taxon>Primates</taxon>
        <taxon>Haplorrhini</taxon>
        <taxon>Platyrrhini</taxon>
        <taxon>Cebidae</taxon>
        <taxon>Callitrichinae</taxon>
        <taxon>Callithrix</taxon>
        <taxon>Callithrix</taxon>
    </lineage>
</organism>
<keyword evidence="2" id="KW-1185">Reference proteome</keyword>
<evidence type="ECO:0000313" key="1">
    <source>
        <dbReference type="Ensembl" id="ENSCJAP00000083958.1"/>
    </source>
</evidence>
<name>A0A8I3WA53_CALJA</name>
<reference evidence="1" key="2">
    <citation type="submission" date="2025-08" db="UniProtKB">
        <authorList>
            <consortium name="Ensembl"/>
        </authorList>
    </citation>
    <scope>IDENTIFICATION</scope>
</reference>
<sequence length="114" mass="12681">MESLPIAQAGAQWHDLSSLQSLPPGFKQFLCLSLLSSWDYRHAPPCLTNFFFFQETGVLLCCLGQSQTPATLFFSFFFLRQSLTLSPGWSAVVRSWLTVSASPVEAILLPQPPE</sequence>
<reference evidence="1 2" key="1">
    <citation type="submission" date="2009-03" db="EMBL/GenBank/DDBJ databases">
        <authorList>
            <person name="Warren W."/>
            <person name="Ye L."/>
            <person name="Minx P."/>
            <person name="Worley K."/>
            <person name="Gibbs R."/>
            <person name="Wilson R.K."/>
        </authorList>
    </citation>
    <scope>NUCLEOTIDE SEQUENCE [LARGE SCALE GENOMIC DNA]</scope>
</reference>